<name>A0ABQ7MEQ2_BRACM</name>
<accession>A0ABQ7MEQ2</accession>
<evidence type="ECO:0000313" key="2">
    <source>
        <dbReference type="Proteomes" id="UP000823674"/>
    </source>
</evidence>
<evidence type="ECO:0000313" key="1">
    <source>
        <dbReference type="EMBL" id="KAG5397232.1"/>
    </source>
</evidence>
<proteinExistence type="predicted"/>
<dbReference type="EMBL" id="JADBGQ010000005">
    <property type="protein sequence ID" value="KAG5397232.1"/>
    <property type="molecule type" value="Genomic_DNA"/>
</dbReference>
<keyword evidence="2" id="KW-1185">Reference proteome</keyword>
<reference evidence="1 2" key="1">
    <citation type="submission" date="2021-03" db="EMBL/GenBank/DDBJ databases">
        <authorList>
            <person name="King G.J."/>
            <person name="Bancroft I."/>
            <person name="Baten A."/>
            <person name="Bloomfield J."/>
            <person name="Borpatragohain P."/>
            <person name="He Z."/>
            <person name="Irish N."/>
            <person name="Irwin J."/>
            <person name="Liu K."/>
            <person name="Mauleon R.P."/>
            <person name="Moore J."/>
            <person name="Morris R."/>
            <person name="Ostergaard L."/>
            <person name="Wang B."/>
            <person name="Wells R."/>
        </authorList>
    </citation>
    <scope>NUCLEOTIDE SEQUENCE [LARGE SCALE GENOMIC DNA]</scope>
    <source>
        <strain evidence="1">R-o-18</strain>
        <tissue evidence="1">Leaf</tissue>
    </source>
</reference>
<protein>
    <submittedName>
        <fullName evidence="1">Uncharacterized protein</fullName>
    </submittedName>
</protein>
<organism evidence="1 2">
    <name type="scientific">Brassica rapa subsp. trilocularis</name>
    <dbReference type="NCBI Taxonomy" id="1813537"/>
    <lineage>
        <taxon>Eukaryota</taxon>
        <taxon>Viridiplantae</taxon>
        <taxon>Streptophyta</taxon>
        <taxon>Embryophyta</taxon>
        <taxon>Tracheophyta</taxon>
        <taxon>Spermatophyta</taxon>
        <taxon>Magnoliopsida</taxon>
        <taxon>eudicotyledons</taxon>
        <taxon>Gunneridae</taxon>
        <taxon>Pentapetalae</taxon>
        <taxon>rosids</taxon>
        <taxon>malvids</taxon>
        <taxon>Brassicales</taxon>
        <taxon>Brassicaceae</taxon>
        <taxon>Brassiceae</taxon>
        <taxon>Brassica</taxon>
    </lineage>
</organism>
<sequence>MRLPLHCEEEPQEEAEIYVWQRYTSGRDIRLAETYVLDPLYLPSLVPHEIKNCSVPKEVKRSSRELGVATSSLDFSFAGFQKTLEFIATMVDTLYVLMLLRSD</sequence>
<comment type="caution">
    <text evidence="1">The sequence shown here is derived from an EMBL/GenBank/DDBJ whole genome shotgun (WGS) entry which is preliminary data.</text>
</comment>
<gene>
    <name evidence="1" type="primary">A05p022920.1_BraROA</name>
    <name evidence="1" type="ORF">IGI04_019046</name>
</gene>
<dbReference type="Proteomes" id="UP000823674">
    <property type="component" value="Chromosome A05"/>
</dbReference>